<dbReference type="SUPFAM" id="SSF100950">
    <property type="entry name" value="NagB/RpiA/CoA transferase-like"/>
    <property type="match status" value="1"/>
</dbReference>
<dbReference type="SUPFAM" id="SSF46785">
    <property type="entry name" value="Winged helix' DNA-binding domain"/>
    <property type="match status" value="1"/>
</dbReference>
<dbReference type="Pfam" id="PF08220">
    <property type="entry name" value="HTH_DeoR"/>
    <property type="match status" value="1"/>
</dbReference>
<keyword evidence="3" id="KW-0804">Transcription</keyword>
<dbReference type="InterPro" id="IPR014036">
    <property type="entry name" value="DeoR-like_C"/>
</dbReference>
<dbReference type="PANTHER" id="PTHR30363">
    <property type="entry name" value="HTH-TYPE TRANSCRIPTIONAL REGULATOR SRLR-RELATED"/>
    <property type="match status" value="1"/>
</dbReference>
<evidence type="ECO:0000256" key="3">
    <source>
        <dbReference type="ARBA" id="ARBA00023163"/>
    </source>
</evidence>
<dbReference type="InterPro" id="IPR001034">
    <property type="entry name" value="DeoR_HTH"/>
</dbReference>
<dbReference type="SMART" id="SM00420">
    <property type="entry name" value="HTH_DEOR"/>
    <property type="match status" value="1"/>
</dbReference>
<evidence type="ECO:0000313" key="6">
    <source>
        <dbReference type="Proteomes" id="UP000824133"/>
    </source>
</evidence>
<dbReference type="Pfam" id="PF00455">
    <property type="entry name" value="DeoRC"/>
    <property type="match status" value="1"/>
</dbReference>
<dbReference type="InterPro" id="IPR037171">
    <property type="entry name" value="NagB/RpiA_transferase-like"/>
</dbReference>
<dbReference type="Gene3D" id="1.10.10.10">
    <property type="entry name" value="Winged helix-like DNA-binding domain superfamily/Winged helix DNA-binding domain"/>
    <property type="match status" value="1"/>
</dbReference>
<reference evidence="5" key="1">
    <citation type="journal article" date="2021" name="PeerJ">
        <title>Extensive microbial diversity within the chicken gut microbiome revealed by metagenomics and culture.</title>
        <authorList>
            <person name="Gilroy R."/>
            <person name="Ravi A."/>
            <person name="Getino M."/>
            <person name="Pursley I."/>
            <person name="Horton D.L."/>
            <person name="Alikhan N.F."/>
            <person name="Baker D."/>
            <person name="Gharbi K."/>
            <person name="Hall N."/>
            <person name="Watson M."/>
            <person name="Adriaenssens E.M."/>
            <person name="Foster-Nyarko E."/>
            <person name="Jarju S."/>
            <person name="Secka A."/>
            <person name="Antonio M."/>
            <person name="Oren A."/>
            <person name="Chaudhuri R.R."/>
            <person name="La Ragione R."/>
            <person name="Hildebrand F."/>
            <person name="Pallen M.J."/>
        </authorList>
    </citation>
    <scope>NUCLEOTIDE SEQUENCE</scope>
    <source>
        <strain evidence="5">ChiHjej10B9-743</strain>
    </source>
</reference>
<feature type="domain" description="HTH deoR-type" evidence="4">
    <location>
        <begin position="10"/>
        <end position="65"/>
    </location>
</feature>
<accession>A0A9D1ZAD1</accession>
<dbReference type="InterPro" id="IPR036388">
    <property type="entry name" value="WH-like_DNA-bd_sf"/>
</dbReference>
<dbReference type="Gene3D" id="3.40.50.1360">
    <property type="match status" value="1"/>
</dbReference>
<gene>
    <name evidence="5" type="ORF">IAA42_03690</name>
</gene>
<dbReference type="PRINTS" id="PR00037">
    <property type="entry name" value="HTHLACR"/>
</dbReference>
<organism evidence="5 6">
    <name type="scientific">Candidatus Olsenella excrementavium</name>
    <dbReference type="NCBI Taxonomy" id="2838709"/>
    <lineage>
        <taxon>Bacteria</taxon>
        <taxon>Bacillati</taxon>
        <taxon>Actinomycetota</taxon>
        <taxon>Coriobacteriia</taxon>
        <taxon>Coriobacteriales</taxon>
        <taxon>Atopobiaceae</taxon>
        <taxon>Olsenella</taxon>
    </lineage>
</organism>
<dbReference type="PANTHER" id="PTHR30363:SF44">
    <property type="entry name" value="AGA OPERON TRANSCRIPTIONAL REPRESSOR-RELATED"/>
    <property type="match status" value="1"/>
</dbReference>
<dbReference type="InterPro" id="IPR018356">
    <property type="entry name" value="Tscrpt_reg_HTH_DeoR_CS"/>
</dbReference>
<evidence type="ECO:0000256" key="2">
    <source>
        <dbReference type="ARBA" id="ARBA00023125"/>
    </source>
</evidence>
<dbReference type="AlphaFoldDB" id="A0A9D1ZAD1"/>
<dbReference type="PROSITE" id="PS00894">
    <property type="entry name" value="HTH_DEOR_1"/>
    <property type="match status" value="1"/>
</dbReference>
<name>A0A9D1ZAD1_9ACTN</name>
<evidence type="ECO:0000259" key="4">
    <source>
        <dbReference type="PROSITE" id="PS51000"/>
    </source>
</evidence>
<dbReference type="EMBL" id="DXCP01000028">
    <property type="protein sequence ID" value="HIY79519.1"/>
    <property type="molecule type" value="Genomic_DNA"/>
</dbReference>
<proteinExistence type="predicted"/>
<protein>
    <submittedName>
        <fullName evidence="5">DeoR/GlpR family DNA-binding transcription regulator</fullName>
    </submittedName>
</protein>
<keyword evidence="2 5" id="KW-0238">DNA-binding</keyword>
<dbReference type="GO" id="GO:0003677">
    <property type="term" value="F:DNA binding"/>
    <property type="evidence" value="ECO:0007669"/>
    <property type="project" value="UniProtKB-KW"/>
</dbReference>
<comment type="caution">
    <text evidence="5">The sequence shown here is derived from an EMBL/GenBank/DDBJ whole genome shotgun (WGS) entry which is preliminary data.</text>
</comment>
<reference evidence="5" key="2">
    <citation type="submission" date="2021-04" db="EMBL/GenBank/DDBJ databases">
        <authorList>
            <person name="Gilroy R."/>
        </authorList>
    </citation>
    <scope>NUCLEOTIDE SEQUENCE</scope>
    <source>
        <strain evidence="5">ChiHjej10B9-743</strain>
    </source>
</reference>
<evidence type="ECO:0000256" key="1">
    <source>
        <dbReference type="ARBA" id="ARBA00023015"/>
    </source>
</evidence>
<dbReference type="Proteomes" id="UP000824133">
    <property type="component" value="Unassembled WGS sequence"/>
</dbReference>
<sequence length="260" mass="27804">MGMGKSRSFVEQRRDTITGILRARGRASVADLAEQLGISPLTVRRDLDYLEERGIATRRYGEAILAEEGTVAVRETDPTLAARTAIARTAAKLVRNHDLIFVNTSSTALEMVSHVEAEGVTVVTNSAKAQRLPIPPSGMILMTGGEVRPPRGVLSGEFALNNIRSVSATNCFLGCAGISTTAGITSTTQQEATVNSLMVERSDRMILLADSSKLGIGAGFTYAPLDRVTLLITDTGATDEDVEVLLEAGIHEIRRVEPLP</sequence>
<keyword evidence="1" id="KW-0805">Transcription regulation</keyword>
<evidence type="ECO:0000313" key="5">
    <source>
        <dbReference type="EMBL" id="HIY79519.1"/>
    </source>
</evidence>
<dbReference type="SMART" id="SM01134">
    <property type="entry name" value="DeoRC"/>
    <property type="match status" value="1"/>
</dbReference>
<dbReference type="PROSITE" id="PS51000">
    <property type="entry name" value="HTH_DEOR_2"/>
    <property type="match status" value="1"/>
</dbReference>
<dbReference type="InterPro" id="IPR036390">
    <property type="entry name" value="WH_DNA-bd_sf"/>
</dbReference>
<dbReference type="GO" id="GO:0003700">
    <property type="term" value="F:DNA-binding transcription factor activity"/>
    <property type="evidence" value="ECO:0007669"/>
    <property type="project" value="InterPro"/>
</dbReference>
<dbReference type="InterPro" id="IPR050313">
    <property type="entry name" value="Carb_Metab_HTH_regulators"/>
</dbReference>